<proteinExistence type="predicted"/>
<reference evidence="2 3" key="1">
    <citation type="submission" date="2019-02" db="EMBL/GenBank/DDBJ databases">
        <title>Genomic Encyclopedia of Type Strains, Phase IV (KMG-IV): sequencing the most valuable type-strain genomes for metagenomic binning, comparative biology and taxonomic classification.</title>
        <authorList>
            <person name="Goeker M."/>
        </authorList>
    </citation>
    <scope>NUCLEOTIDE SEQUENCE [LARGE SCALE GENOMIC DNA]</scope>
    <source>
        <strain evidence="2 3">DSM 45622</strain>
    </source>
</reference>
<dbReference type="Gene3D" id="3.30.450.40">
    <property type="match status" value="1"/>
</dbReference>
<dbReference type="Proteomes" id="UP000293638">
    <property type="component" value="Unassembled WGS sequence"/>
</dbReference>
<dbReference type="AlphaFoldDB" id="A0A4Q7NVK9"/>
<protein>
    <submittedName>
        <fullName evidence="2">Diguanylate cyclase with GAF sensor</fullName>
    </submittedName>
</protein>
<organism evidence="2 3">
    <name type="scientific">Motilibacter rhizosphaerae</name>
    <dbReference type="NCBI Taxonomy" id="598652"/>
    <lineage>
        <taxon>Bacteria</taxon>
        <taxon>Bacillati</taxon>
        <taxon>Actinomycetota</taxon>
        <taxon>Actinomycetes</taxon>
        <taxon>Motilibacterales</taxon>
        <taxon>Motilibacteraceae</taxon>
        <taxon>Motilibacter</taxon>
    </lineage>
</organism>
<dbReference type="NCBIfam" id="TIGR00254">
    <property type="entry name" value="GGDEF"/>
    <property type="match status" value="1"/>
</dbReference>
<evidence type="ECO:0000313" key="2">
    <source>
        <dbReference type="EMBL" id="RZS91174.1"/>
    </source>
</evidence>
<evidence type="ECO:0000259" key="1">
    <source>
        <dbReference type="PROSITE" id="PS50887"/>
    </source>
</evidence>
<dbReference type="Gene3D" id="3.30.70.270">
    <property type="match status" value="1"/>
</dbReference>
<dbReference type="PROSITE" id="PS50887">
    <property type="entry name" value="GGDEF"/>
    <property type="match status" value="1"/>
</dbReference>
<dbReference type="InterPro" id="IPR052155">
    <property type="entry name" value="Biofilm_reg_signaling"/>
</dbReference>
<gene>
    <name evidence="2" type="ORF">EV189_0408</name>
</gene>
<dbReference type="Pfam" id="PF00990">
    <property type="entry name" value="GGDEF"/>
    <property type="match status" value="1"/>
</dbReference>
<accession>A0A4Q7NVK9</accession>
<dbReference type="InterPro" id="IPR029787">
    <property type="entry name" value="Nucleotide_cyclase"/>
</dbReference>
<dbReference type="InterPro" id="IPR000160">
    <property type="entry name" value="GGDEF_dom"/>
</dbReference>
<keyword evidence="3" id="KW-1185">Reference proteome</keyword>
<dbReference type="EMBL" id="SGXD01000001">
    <property type="protein sequence ID" value="RZS91174.1"/>
    <property type="molecule type" value="Genomic_DNA"/>
</dbReference>
<dbReference type="InterPro" id="IPR029016">
    <property type="entry name" value="GAF-like_dom_sf"/>
</dbReference>
<dbReference type="SUPFAM" id="SSF55781">
    <property type="entry name" value="GAF domain-like"/>
    <property type="match status" value="1"/>
</dbReference>
<dbReference type="CDD" id="cd01949">
    <property type="entry name" value="GGDEF"/>
    <property type="match status" value="1"/>
</dbReference>
<feature type="domain" description="GGDEF" evidence="1">
    <location>
        <begin position="211"/>
        <end position="338"/>
    </location>
</feature>
<evidence type="ECO:0000313" key="3">
    <source>
        <dbReference type="Proteomes" id="UP000293638"/>
    </source>
</evidence>
<dbReference type="SMART" id="SM00267">
    <property type="entry name" value="GGDEF"/>
    <property type="match status" value="1"/>
</dbReference>
<dbReference type="OrthoDB" id="9151676at2"/>
<name>A0A4Q7NVK9_9ACTN</name>
<comment type="caution">
    <text evidence="2">The sequence shown here is derived from an EMBL/GenBank/DDBJ whole genome shotgun (WGS) entry which is preliminary data.</text>
</comment>
<dbReference type="PANTHER" id="PTHR44757">
    <property type="entry name" value="DIGUANYLATE CYCLASE DGCP"/>
    <property type="match status" value="1"/>
</dbReference>
<sequence>MDDEREQQQSALRELGLPGLVPGADLLAVVRLVAAALGVGKAVINIIDGDQQCQLAPVGFAGAVSSRSDSMCAVHLAERRVVWTADARTDPSFRTNPWVTGELGAVRFYASAPLVTGDGAVLGTLCVFDDGILQPTPQQLAVLEDAATVVVALFERARDARILHAARAQLEQRNEELARRADYDVLTDLPNRALLQVHLAEVLARAQRDGGVVGLLFIDLDAFKALNDTHGHAAGDLALKEVARRLRACLRAGDLVGRLGGDEFVMVCATRGRKALASIAARVDRVLSEPFHLDTRPLPLTATVGVAACEAGTLGADQLLAAADAAMYEAKRARPQAR</sequence>
<dbReference type="InterPro" id="IPR003018">
    <property type="entry name" value="GAF"/>
</dbReference>
<dbReference type="SUPFAM" id="SSF55073">
    <property type="entry name" value="Nucleotide cyclase"/>
    <property type="match status" value="1"/>
</dbReference>
<dbReference type="InterPro" id="IPR043128">
    <property type="entry name" value="Rev_trsase/Diguanyl_cyclase"/>
</dbReference>
<dbReference type="Pfam" id="PF13185">
    <property type="entry name" value="GAF_2"/>
    <property type="match status" value="1"/>
</dbReference>
<dbReference type="PANTHER" id="PTHR44757:SF2">
    <property type="entry name" value="BIOFILM ARCHITECTURE MAINTENANCE PROTEIN MBAA"/>
    <property type="match status" value="1"/>
</dbReference>
<dbReference type="RefSeq" id="WP_130491274.1">
    <property type="nucleotide sequence ID" value="NZ_SGXD01000001.1"/>
</dbReference>